<sequence length="265" mass="28531">MSSKPVSFERQDALLTVTLNSPDNGNALSTTMVHGLVECFEGLAYDDSVRVVILRAEGKHFCSGLDLKDPSMSPAQRTPAGLWAIQTSIARIYLAMRRCPQPIVTALHGAACGGGFSLALAADLRVASTDLRMNAAYLNIGLTGCDMGSSYFLPRLVNASIASQLLLTGEFIQAQRAFDLGLLARVVAAEDLDQAAQEYAQTMLRAAPMGLRLTKEALNYALDTPGLEAAMAMENRHQSLLALSDDAREAIHAFREKRVPNFTGN</sequence>
<comment type="similarity">
    <text evidence="2 6">Belongs to the enoyl-CoA hydratase/isomerase family.</text>
</comment>
<keyword evidence="5" id="KW-0413">Isomerase</keyword>
<dbReference type="InterPro" id="IPR014748">
    <property type="entry name" value="Enoyl-CoA_hydra_C"/>
</dbReference>
<keyword evidence="3" id="KW-0276">Fatty acid metabolism</keyword>
<dbReference type="PANTHER" id="PTHR43149:SF1">
    <property type="entry name" value="DELTA(3,5)-DELTA(2,4)-DIENOYL-COA ISOMERASE, MITOCHONDRIAL"/>
    <property type="match status" value="1"/>
</dbReference>
<evidence type="ECO:0000313" key="7">
    <source>
        <dbReference type="EMBL" id="WOJ93352.1"/>
    </source>
</evidence>
<evidence type="ECO:0000256" key="2">
    <source>
        <dbReference type="ARBA" id="ARBA00005254"/>
    </source>
</evidence>
<comment type="pathway">
    <text evidence="1">Lipid metabolism; fatty acid beta-oxidation.</text>
</comment>
<dbReference type="CDD" id="cd06558">
    <property type="entry name" value="crotonase-like"/>
    <property type="match status" value="1"/>
</dbReference>
<keyword evidence="4" id="KW-0443">Lipid metabolism</keyword>
<evidence type="ECO:0000313" key="8">
    <source>
        <dbReference type="Proteomes" id="UP001626537"/>
    </source>
</evidence>
<dbReference type="SUPFAM" id="SSF52096">
    <property type="entry name" value="ClpP/crotonase"/>
    <property type="match status" value="1"/>
</dbReference>
<reference evidence="7 8" key="1">
    <citation type="submission" date="2023-10" db="EMBL/GenBank/DDBJ databases">
        <title>Two novel species belonging to the OM43/NOR5 clade.</title>
        <authorList>
            <person name="Park M."/>
        </authorList>
    </citation>
    <scope>NUCLEOTIDE SEQUENCE [LARGE SCALE GENOMIC DNA]</scope>
    <source>
        <strain evidence="7 8">IMCC43200</strain>
    </source>
</reference>
<dbReference type="Gene3D" id="3.90.226.10">
    <property type="entry name" value="2-enoyl-CoA Hydratase, Chain A, domain 1"/>
    <property type="match status" value="1"/>
</dbReference>
<keyword evidence="8" id="KW-1185">Reference proteome</keyword>
<gene>
    <name evidence="7" type="ORF">R0135_16435</name>
</gene>
<accession>A0ABZ0I1I9</accession>
<protein>
    <submittedName>
        <fullName evidence="7">Enoyl-CoA hydratase-related protein</fullName>
    </submittedName>
</protein>
<dbReference type="Gene3D" id="1.10.12.10">
    <property type="entry name" value="Lyase 2-enoyl-coa Hydratase, Chain A, domain 2"/>
    <property type="match status" value="1"/>
</dbReference>
<dbReference type="InterPro" id="IPR001753">
    <property type="entry name" value="Enoyl-CoA_hydra/iso"/>
</dbReference>
<dbReference type="RefSeq" id="WP_407348001.1">
    <property type="nucleotide sequence ID" value="NZ_CP136864.1"/>
</dbReference>
<dbReference type="Proteomes" id="UP001626537">
    <property type="component" value="Chromosome"/>
</dbReference>
<evidence type="ECO:0000256" key="1">
    <source>
        <dbReference type="ARBA" id="ARBA00005005"/>
    </source>
</evidence>
<evidence type="ECO:0000256" key="3">
    <source>
        <dbReference type="ARBA" id="ARBA00022832"/>
    </source>
</evidence>
<dbReference type="Pfam" id="PF00378">
    <property type="entry name" value="ECH_1"/>
    <property type="match status" value="1"/>
</dbReference>
<evidence type="ECO:0000256" key="5">
    <source>
        <dbReference type="ARBA" id="ARBA00023235"/>
    </source>
</evidence>
<dbReference type="InterPro" id="IPR045002">
    <property type="entry name" value="Ech1-like"/>
</dbReference>
<evidence type="ECO:0000256" key="6">
    <source>
        <dbReference type="RuleBase" id="RU003707"/>
    </source>
</evidence>
<dbReference type="EMBL" id="CP136864">
    <property type="protein sequence ID" value="WOJ93352.1"/>
    <property type="molecule type" value="Genomic_DNA"/>
</dbReference>
<dbReference type="InterPro" id="IPR029045">
    <property type="entry name" value="ClpP/crotonase-like_dom_sf"/>
</dbReference>
<dbReference type="InterPro" id="IPR018376">
    <property type="entry name" value="Enoyl-CoA_hyd/isom_CS"/>
</dbReference>
<evidence type="ECO:0000256" key="4">
    <source>
        <dbReference type="ARBA" id="ARBA00023098"/>
    </source>
</evidence>
<dbReference type="PANTHER" id="PTHR43149">
    <property type="entry name" value="ENOYL-COA HYDRATASE"/>
    <property type="match status" value="1"/>
</dbReference>
<proteinExistence type="inferred from homology"/>
<dbReference type="PROSITE" id="PS00166">
    <property type="entry name" value="ENOYL_COA_HYDRATASE"/>
    <property type="match status" value="1"/>
</dbReference>
<name>A0ABZ0I1I9_9GAMM</name>
<organism evidence="7 8">
    <name type="scientific">Congregibacter variabilis</name>
    <dbReference type="NCBI Taxonomy" id="3081200"/>
    <lineage>
        <taxon>Bacteria</taxon>
        <taxon>Pseudomonadati</taxon>
        <taxon>Pseudomonadota</taxon>
        <taxon>Gammaproteobacteria</taxon>
        <taxon>Cellvibrionales</taxon>
        <taxon>Halieaceae</taxon>
        <taxon>Congregibacter</taxon>
    </lineage>
</organism>